<dbReference type="EMBL" id="LR796208">
    <property type="protein sequence ID" value="CAB4127362.1"/>
    <property type="molecule type" value="Genomic_DNA"/>
</dbReference>
<keyword evidence="1" id="KW-0175">Coiled coil</keyword>
<feature type="coiled-coil region" evidence="1">
    <location>
        <begin position="43"/>
        <end position="92"/>
    </location>
</feature>
<sequence length="144" mass="16740">MVQNEIDLQVLKVVVNKLDETLEKISESTNTIGKLLAVHADKIQNLEKDQDVTNKELKEVYNKMEKNTKEILQNLKDMESRIEDRIENNNTQSSNQHAVLSNKVDKLDERLKELEKWRWYIAGSLGLIAFVLTNSESVFNFLKH</sequence>
<proteinExistence type="predicted"/>
<feature type="domain" description="DUF7201" evidence="2">
    <location>
        <begin position="8"/>
        <end position="84"/>
    </location>
</feature>
<evidence type="ECO:0000259" key="2">
    <source>
        <dbReference type="Pfam" id="PF23831"/>
    </source>
</evidence>
<accession>A0A6J5L184</accession>
<protein>
    <recommendedName>
        <fullName evidence="2">DUF7201 domain-containing protein</fullName>
    </recommendedName>
</protein>
<reference evidence="3" key="1">
    <citation type="submission" date="2020-04" db="EMBL/GenBank/DDBJ databases">
        <authorList>
            <person name="Chiriac C."/>
            <person name="Salcher M."/>
            <person name="Ghai R."/>
            <person name="Kavagutti S V."/>
        </authorList>
    </citation>
    <scope>NUCLEOTIDE SEQUENCE</scope>
</reference>
<dbReference type="Pfam" id="PF23831">
    <property type="entry name" value="DUF7201"/>
    <property type="match status" value="1"/>
</dbReference>
<dbReference type="InterPro" id="IPR055625">
    <property type="entry name" value="DUF7201"/>
</dbReference>
<gene>
    <name evidence="3" type="ORF">UFOVP84_149</name>
</gene>
<evidence type="ECO:0000313" key="3">
    <source>
        <dbReference type="EMBL" id="CAB4127362.1"/>
    </source>
</evidence>
<organism evidence="3">
    <name type="scientific">uncultured Caudovirales phage</name>
    <dbReference type="NCBI Taxonomy" id="2100421"/>
    <lineage>
        <taxon>Viruses</taxon>
        <taxon>Duplodnaviria</taxon>
        <taxon>Heunggongvirae</taxon>
        <taxon>Uroviricota</taxon>
        <taxon>Caudoviricetes</taxon>
        <taxon>Peduoviridae</taxon>
        <taxon>Maltschvirus</taxon>
        <taxon>Maltschvirus maltsch</taxon>
    </lineage>
</organism>
<name>A0A6J5L184_9CAUD</name>
<evidence type="ECO:0000256" key="1">
    <source>
        <dbReference type="SAM" id="Coils"/>
    </source>
</evidence>